<comment type="caution">
    <text evidence="1">The sequence shown here is derived from an EMBL/GenBank/DDBJ whole genome shotgun (WGS) entry which is preliminary data.</text>
</comment>
<dbReference type="GO" id="GO:0000428">
    <property type="term" value="C:DNA-directed RNA polymerase complex"/>
    <property type="evidence" value="ECO:0007669"/>
    <property type="project" value="UniProtKB-KW"/>
</dbReference>
<protein>
    <submittedName>
        <fullName evidence="1">Putative DNA-directed RNA polymerase</fullName>
    </submittedName>
</protein>
<keyword evidence="2" id="KW-1185">Reference proteome</keyword>
<dbReference type="AlphaFoldDB" id="A0A6A4PHG9"/>
<organism evidence="1 2">
    <name type="scientific">Lupinus albus</name>
    <name type="common">White lupine</name>
    <name type="synonym">Lupinus termis</name>
    <dbReference type="NCBI Taxonomy" id="3870"/>
    <lineage>
        <taxon>Eukaryota</taxon>
        <taxon>Viridiplantae</taxon>
        <taxon>Streptophyta</taxon>
        <taxon>Embryophyta</taxon>
        <taxon>Tracheophyta</taxon>
        <taxon>Spermatophyta</taxon>
        <taxon>Magnoliopsida</taxon>
        <taxon>eudicotyledons</taxon>
        <taxon>Gunneridae</taxon>
        <taxon>Pentapetalae</taxon>
        <taxon>rosids</taxon>
        <taxon>fabids</taxon>
        <taxon>Fabales</taxon>
        <taxon>Fabaceae</taxon>
        <taxon>Papilionoideae</taxon>
        <taxon>50 kb inversion clade</taxon>
        <taxon>genistoids sensu lato</taxon>
        <taxon>core genistoids</taxon>
        <taxon>Genisteae</taxon>
        <taxon>Lupinus</taxon>
    </lineage>
</organism>
<dbReference type="OrthoDB" id="10433288at2759"/>
<gene>
    <name evidence="1" type="ORF">Lalb_Chr13g0292861</name>
</gene>
<reference evidence="2" key="1">
    <citation type="journal article" date="2020" name="Nat. Commun.">
        <title>Genome sequence of the cluster root forming white lupin.</title>
        <authorList>
            <person name="Hufnagel B."/>
            <person name="Marques A."/>
            <person name="Soriano A."/>
            <person name="Marques L."/>
            <person name="Divol F."/>
            <person name="Doumas P."/>
            <person name="Sallet E."/>
            <person name="Mancinotti D."/>
            <person name="Carrere S."/>
            <person name="Marande W."/>
            <person name="Arribat S."/>
            <person name="Keller J."/>
            <person name="Huneau C."/>
            <person name="Blein T."/>
            <person name="Aime D."/>
            <person name="Laguerre M."/>
            <person name="Taylor J."/>
            <person name="Schubert V."/>
            <person name="Nelson M."/>
            <person name="Geu-Flores F."/>
            <person name="Crespi M."/>
            <person name="Gallardo-Guerrero K."/>
            <person name="Delaux P.-M."/>
            <person name="Salse J."/>
            <person name="Berges H."/>
            <person name="Guyot R."/>
            <person name="Gouzy J."/>
            <person name="Peret B."/>
        </authorList>
    </citation>
    <scope>NUCLEOTIDE SEQUENCE [LARGE SCALE GENOMIC DNA]</scope>
    <source>
        <strain evidence="2">cv. Amiga</strain>
    </source>
</reference>
<evidence type="ECO:0000313" key="1">
    <source>
        <dbReference type="EMBL" id="KAE9600981.1"/>
    </source>
</evidence>
<keyword evidence="1" id="KW-0804">Transcription</keyword>
<evidence type="ECO:0000313" key="2">
    <source>
        <dbReference type="Proteomes" id="UP000447434"/>
    </source>
</evidence>
<name>A0A6A4PHG9_LUPAL</name>
<accession>A0A6A4PHG9</accession>
<dbReference type="Proteomes" id="UP000447434">
    <property type="component" value="Chromosome 13"/>
</dbReference>
<dbReference type="EMBL" id="WOCE01000013">
    <property type="protein sequence ID" value="KAE9600981.1"/>
    <property type="molecule type" value="Genomic_DNA"/>
</dbReference>
<sequence>MMQLELIDKNINFDSPLWLRLRLDQRVISSREAPIEVHYESLGTYHNIYEHYLVVRSIKKIHCIYIFEPLLVIFLFIEKTKNLYKDFPEPIHRVSNH</sequence>
<proteinExistence type="predicted"/>
<keyword evidence="1" id="KW-0240">DNA-directed RNA polymerase</keyword>